<comment type="caution">
    <text evidence="1">The sequence shown here is derived from an EMBL/GenBank/DDBJ whole genome shotgun (WGS) entry which is preliminary data.</text>
</comment>
<sequence length="91" mass="10138">MAAGVRKPYIIWDKRSSVVIDAQVISDSSAGDCLAHMHHLKTSYYNTEDMCAWVRERSGHLPSFTTLTVNWSGMMMPASFSGLRDLGLSKD</sequence>
<dbReference type="EMBL" id="VSRR010021895">
    <property type="protein sequence ID" value="MPC64296.1"/>
    <property type="molecule type" value="Genomic_DNA"/>
</dbReference>
<organism evidence="1 2">
    <name type="scientific">Portunus trituberculatus</name>
    <name type="common">Swimming crab</name>
    <name type="synonym">Neptunus trituberculatus</name>
    <dbReference type="NCBI Taxonomy" id="210409"/>
    <lineage>
        <taxon>Eukaryota</taxon>
        <taxon>Metazoa</taxon>
        <taxon>Ecdysozoa</taxon>
        <taxon>Arthropoda</taxon>
        <taxon>Crustacea</taxon>
        <taxon>Multicrustacea</taxon>
        <taxon>Malacostraca</taxon>
        <taxon>Eumalacostraca</taxon>
        <taxon>Eucarida</taxon>
        <taxon>Decapoda</taxon>
        <taxon>Pleocyemata</taxon>
        <taxon>Brachyura</taxon>
        <taxon>Eubrachyura</taxon>
        <taxon>Portunoidea</taxon>
        <taxon>Portunidae</taxon>
        <taxon>Portuninae</taxon>
        <taxon>Portunus</taxon>
    </lineage>
</organism>
<name>A0A5B7H335_PORTR</name>
<evidence type="ECO:0000313" key="2">
    <source>
        <dbReference type="Proteomes" id="UP000324222"/>
    </source>
</evidence>
<gene>
    <name evidence="1" type="ORF">E2C01_058408</name>
</gene>
<dbReference type="Proteomes" id="UP000324222">
    <property type="component" value="Unassembled WGS sequence"/>
</dbReference>
<dbReference type="AlphaFoldDB" id="A0A5B7H335"/>
<keyword evidence="2" id="KW-1185">Reference proteome</keyword>
<proteinExistence type="predicted"/>
<reference evidence="1 2" key="1">
    <citation type="submission" date="2019-05" db="EMBL/GenBank/DDBJ databases">
        <title>Another draft genome of Portunus trituberculatus and its Hox gene families provides insights of decapod evolution.</title>
        <authorList>
            <person name="Jeong J.-H."/>
            <person name="Song I."/>
            <person name="Kim S."/>
            <person name="Choi T."/>
            <person name="Kim D."/>
            <person name="Ryu S."/>
            <person name="Kim W."/>
        </authorList>
    </citation>
    <scope>NUCLEOTIDE SEQUENCE [LARGE SCALE GENOMIC DNA]</scope>
    <source>
        <tissue evidence="1">Muscle</tissue>
    </source>
</reference>
<accession>A0A5B7H335</accession>
<evidence type="ECO:0000313" key="1">
    <source>
        <dbReference type="EMBL" id="MPC64296.1"/>
    </source>
</evidence>
<protein>
    <submittedName>
        <fullName evidence="1">Uncharacterized protein</fullName>
    </submittedName>
</protein>